<evidence type="ECO:0000313" key="8">
    <source>
        <dbReference type="Proteomes" id="UP001610432"/>
    </source>
</evidence>
<dbReference type="InterPro" id="IPR052780">
    <property type="entry name" value="AAA_Catabolism_Regulators"/>
</dbReference>
<dbReference type="CDD" id="cd00067">
    <property type="entry name" value="GAL4"/>
    <property type="match status" value="1"/>
</dbReference>
<dbReference type="PANTHER" id="PTHR31644">
    <property type="entry name" value="TRANSCRIPTIONAL ACTIVATOR ARO80-RELATED"/>
    <property type="match status" value="1"/>
</dbReference>
<keyword evidence="2" id="KW-0238">DNA-binding</keyword>
<keyword evidence="1" id="KW-0805">Transcription regulation</keyword>
<feature type="region of interest" description="Disordered" evidence="5">
    <location>
        <begin position="485"/>
        <end position="552"/>
    </location>
</feature>
<accession>A0ABR4LKS7</accession>
<evidence type="ECO:0000256" key="4">
    <source>
        <dbReference type="ARBA" id="ARBA00023242"/>
    </source>
</evidence>
<keyword evidence="4" id="KW-0539">Nucleus</keyword>
<evidence type="ECO:0000256" key="2">
    <source>
        <dbReference type="ARBA" id="ARBA00023125"/>
    </source>
</evidence>
<dbReference type="GeneID" id="98149592"/>
<dbReference type="PROSITE" id="PS00463">
    <property type="entry name" value="ZN2_CY6_FUNGAL_1"/>
    <property type="match status" value="1"/>
</dbReference>
<evidence type="ECO:0000256" key="3">
    <source>
        <dbReference type="ARBA" id="ARBA00023163"/>
    </source>
</evidence>
<feature type="domain" description="Zn(2)-C6 fungal-type" evidence="6">
    <location>
        <begin position="21"/>
        <end position="54"/>
    </location>
</feature>
<evidence type="ECO:0000256" key="5">
    <source>
        <dbReference type="SAM" id="MobiDB-lite"/>
    </source>
</evidence>
<gene>
    <name evidence="7" type="ORF">BJX67DRAFT_389553</name>
</gene>
<evidence type="ECO:0000313" key="7">
    <source>
        <dbReference type="EMBL" id="KAL2865148.1"/>
    </source>
</evidence>
<name>A0ABR4LKS7_9EURO</name>
<keyword evidence="8" id="KW-1185">Reference proteome</keyword>
<evidence type="ECO:0000256" key="1">
    <source>
        <dbReference type="ARBA" id="ARBA00023015"/>
    </source>
</evidence>
<comment type="caution">
    <text evidence="7">The sequence shown here is derived from an EMBL/GenBank/DDBJ whole genome shotgun (WGS) entry which is preliminary data.</text>
</comment>
<dbReference type="SUPFAM" id="SSF57701">
    <property type="entry name" value="Zn2/Cys6 DNA-binding domain"/>
    <property type="match status" value="1"/>
</dbReference>
<feature type="compositionally biased region" description="Low complexity" evidence="5">
    <location>
        <begin position="489"/>
        <end position="499"/>
    </location>
</feature>
<dbReference type="PROSITE" id="PS50048">
    <property type="entry name" value="ZN2_CY6_FUNGAL_2"/>
    <property type="match status" value="1"/>
</dbReference>
<evidence type="ECO:0000259" key="6">
    <source>
        <dbReference type="PROSITE" id="PS50048"/>
    </source>
</evidence>
<organism evidence="7 8">
    <name type="scientific">Aspergillus lucknowensis</name>
    <dbReference type="NCBI Taxonomy" id="176173"/>
    <lineage>
        <taxon>Eukaryota</taxon>
        <taxon>Fungi</taxon>
        <taxon>Dikarya</taxon>
        <taxon>Ascomycota</taxon>
        <taxon>Pezizomycotina</taxon>
        <taxon>Eurotiomycetes</taxon>
        <taxon>Eurotiomycetidae</taxon>
        <taxon>Eurotiales</taxon>
        <taxon>Aspergillaceae</taxon>
        <taxon>Aspergillus</taxon>
        <taxon>Aspergillus subgen. Nidulantes</taxon>
    </lineage>
</organism>
<dbReference type="EMBL" id="JBFXLQ010000034">
    <property type="protein sequence ID" value="KAL2865148.1"/>
    <property type="molecule type" value="Genomic_DNA"/>
</dbReference>
<dbReference type="SMART" id="SM00066">
    <property type="entry name" value="GAL4"/>
    <property type="match status" value="1"/>
</dbReference>
<feature type="compositionally biased region" description="Polar residues" evidence="5">
    <location>
        <begin position="59"/>
        <end position="81"/>
    </location>
</feature>
<reference evidence="7 8" key="1">
    <citation type="submission" date="2024-07" db="EMBL/GenBank/DDBJ databases">
        <title>Section-level genome sequencing and comparative genomics of Aspergillus sections Usti and Cavernicolus.</title>
        <authorList>
            <consortium name="Lawrence Berkeley National Laboratory"/>
            <person name="Nybo J.L."/>
            <person name="Vesth T.C."/>
            <person name="Theobald S."/>
            <person name="Frisvad J.C."/>
            <person name="Larsen T.O."/>
            <person name="Kjaerboelling I."/>
            <person name="Rothschild-Mancinelli K."/>
            <person name="Lyhne E.K."/>
            <person name="Kogle M.E."/>
            <person name="Barry K."/>
            <person name="Clum A."/>
            <person name="Na H."/>
            <person name="Ledsgaard L."/>
            <person name="Lin J."/>
            <person name="Lipzen A."/>
            <person name="Kuo A."/>
            <person name="Riley R."/>
            <person name="Mondo S."/>
            <person name="Labutti K."/>
            <person name="Haridas S."/>
            <person name="Pangalinan J."/>
            <person name="Salamov A.A."/>
            <person name="Simmons B.A."/>
            <person name="Magnuson J.K."/>
            <person name="Chen J."/>
            <person name="Drula E."/>
            <person name="Henrissat B."/>
            <person name="Wiebenga A."/>
            <person name="Lubbers R.J."/>
            <person name="Gomes A.C."/>
            <person name="Macurrencykelacurrency M.R."/>
            <person name="Stajich J."/>
            <person name="Grigoriev I.V."/>
            <person name="Mortensen U.H."/>
            <person name="De Vries R.P."/>
            <person name="Baker S.E."/>
            <person name="Andersen M.R."/>
        </authorList>
    </citation>
    <scope>NUCLEOTIDE SEQUENCE [LARGE SCALE GENOMIC DNA]</scope>
    <source>
        <strain evidence="7 8">CBS 449.75</strain>
    </source>
</reference>
<feature type="region of interest" description="Disordered" evidence="5">
    <location>
        <begin position="59"/>
        <end position="86"/>
    </location>
</feature>
<dbReference type="PANTHER" id="PTHR31644:SF4">
    <property type="entry name" value="ZN(II)2CYS6 TRANSCRIPTION FACTOR (EUROFUNG)"/>
    <property type="match status" value="1"/>
</dbReference>
<sequence>MPRPPRSRATREYTFQRAYKACIPCRRRKVKCAPGPDPHQPCKRCRKMKLECWFSTKQPWSRTKPEGQSSNSRQKGSNARQTAAPPFDVRSEENAIRIWEGCRFVKMGWFIAEEALLYTDWFFRTLAPATTPILTDFFASHNSHYWLITQEPVLCCTILMISARYHTLPGPSGTSRGFYIHNRLWQYCQYLILRILLGQEKLSKAKTRHISTIEALLLLSEWYPLALHFPHETEGWDSGWILTESTLGDPPLATQERFMQDSWREDVVEPTRRADRMSWMLVSSALVLAHELGVFDSRGYVNNIAKWQGRFMASLVDLTGLPALYMTSSLLGTRLAAWKDFRRAVESKSPDDLIRQTEDKSADSRYNTVLNVEYHYVRVFANSLGVQRIKGTIDSTFVSQAHKLSMSRSEYEFIEEVIDGACVILEHITSLPDIKCLPAYGRRNSRNHCTCSTWQSPLSSPTPYDIHLVSQYAALPRTHLSRLRQTFTSSSSSSSSNSNTGLEDQPNQTTQNEPPSLEEQRRQQQEQLNPDTTWDPNIPSLPLDPLMAPFGAWDGEGPTDLGLDADCLDLDFIWNLPP</sequence>
<protein>
    <recommendedName>
        <fullName evidence="6">Zn(2)-C6 fungal-type domain-containing protein</fullName>
    </recommendedName>
</protein>
<dbReference type="Gene3D" id="4.10.240.10">
    <property type="entry name" value="Zn(2)-C6 fungal-type DNA-binding domain"/>
    <property type="match status" value="1"/>
</dbReference>
<keyword evidence="3" id="KW-0804">Transcription</keyword>
<dbReference type="RefSeq" id="XP_070884127.1">
    <property type="nucleotide sequence ID" value="XM_071034520.1"/>
</dbReference>
<proteinExistence type="predicted"/>
<dbReference type="InterPro" id="IPR036864">
    <property type="entry name" value="Zn2-C6_fun-type_DNA-bd_sf"/>
</dbReference>
<dbReference type="Pfam" id="PF00172">
    <property type="entry name" value="Zn_clus"/>
    <property type="match status" value="1"/>
</dbReference>
<dbReference type="Proteomes" id="UP001610432">
    <property type="component" value="Unassembled WGS sequence"/>
</dbReference>
<feature type="compositionally biased region" description="Polar residues" evidence="5">
    <location>
        <begin position="500"/>
        <end position="514"/>
    </location>
</feature>
<dbReference type="InterPro" id="IPR001138">
    <property type="entry name" value="Zn2Cys6_DnaBD"/>
</dbReference>